<dbReference type="Proteomes" id="UP000601435">
    <property type="component" value="Unassembled WGS sequence"/>
</dbReference>
<dbReference type="InterPro" id="IPR002110">
    <property type="entry name" value="Ankyrin_rpt"/>
</dbReference>
<dbReference type="InterPro" id="IPR036770">
    <property type="entry name" value="Ankyrin_rpt-contain_sf"/>
</dbReference>
<name>A0A813CQK7_9DINO</name>
<comment type="caution">
    <text evidence="3">The sequence shown here is derived from an EMBL/GenBank/DDBJ whole genome shotgun (WGS) entry which is preliminary data.</text>
</comment>
<protein>
    <submittedName>
        <fullName evidence="3">ANKRD17 protein</fullName>
    </submittedName>
</protein>
<dbReference type="Gene3D" id="1.25.40.20">
    <property type="entry name" value="Ankyrin repeat-containing domain"/>
    <property type="match status" value="1"/>
</dbReference>
<feature type="non-terminal residue" evidence="3">
    <location>
        <position position="185"/>
    </location>
</feature>
<feature type="non-terminal residue" evidence="3">
    <location>
        <position position="1"/>
    </location>
</feature>
<evidence type="ECO:0000256" key="2">
    <source>
        <dbReference type="ARBA" id="ARBA00023043"/>
    </source>
</evidence>
<keyword evidence="2" id="KW-0040">ANK repeat</keyword>
<organism evidence="3 4">
    <name type="scientific">Symbiodinium necroappetens</name>
    <dbReference type="NCBI Taxonomy" id="1628268"/>
    <lineage>
        <taxon>Eukaryota</taxon>
        <taxon>Sar</taxon>
        <taxon>Alveolata</taxon>
        <taxon>Dinophyceae</taxon>
        <taxon>Suessiales</taxon>
        <taxon>Symbiodiniaceae</taxon>
        <taxon>Symbiodinium</taxon>
    </lineage>
</organism>
<dbReference type="EMBL" id="CAJNJA010104531">
    <property type="protein sequence ID" value="CAE7945808.1"/>
    <property type="molecule type" value="Genomic_DNA"/>
</dbReference>
<dbReference type="OrthoDB" id="10307254at2759"/>
<dbReference type="SUPFAM" id="SSF48403">
    <property type="entry name" value="Ankyrin repeat"/>
    <property type="match status" value="1"/>
</dbReference>
<proteinExistence type="predicted"/>
<evidence type="ECO:0000256" key="1">
    <source>
        <dbReference type="ARBA" id="ARBA00022737"/>
    </source>
</evidence>
<dbReference type="InterPro" id="IPR050776">
    <property type="entry name" value="Ank_Repeat/CDKN_Inhibitor"/>
</dbReference>
<keyword evidence="4" id="KW-1185">Reference proteome</keyword>
<evidence type="ECO:0000313" key="3">
    <source>
        <dbReference type="EMBL" id="CAE7945808.1"/>
    </source>
</evidence>
<evidence type="ECO:0000313" key="4">
    <source>
        <dbReference type="Proteomes" id="UP000601435"/>
    </source>
</evidence>
<reference evidence="3" key="1">
    <citation type="submission" date="2021-02" db="EMBL/GenBank/DDBJ databases">
        <authorList>
            <person name="Dougan E. K."/>
            <person name="Rhodes N."/>
            <person name="Thang M."/>
            <person name="Chan C."/>
        </authorList>
    </citation>
    <scope>NUCLEOTIDE SEQUENCE</scope>
</reference>
<accession>A0A813CQK7</accession>
<keyword evidence="1" id="KW-0677">Repeat</keyword>
<sequence length="185" mass="19503">AKAKIDSGWNPPISSAATTDKAEGIRILCDAGTSPTTKNSFGMSPLEVAAGAGAVACLDELVSRIQDEVDTSRALHFAMWYRGGAEEVLSRLISARADLDGRLKTPAASLLGISCASLSLQHRLGRITTSTRIAYHSYDSTPLMLGVLSGQYAGVLALVKMGARLDLENSRSRTAWDLALEVGAP</sequence>
<dbReference type="AlphaFoldDB" id="A0A813CQK7"/>
<dbReference type="SMART" id="SM00248">
    <property type="entry name" value="ANK"/>
    <property type="match status" value="4"/>
</dbReference>
<gene>
    <name evidence="3" type="primary">ANKRD17</name>
    <name evidence="3" type="ORF">SNEC2469_LOCUS35670</name>
</gene>
<dbReference type="PANTHER" id="PTHR24201">
    <property type="entry name" value="ANK_REP_REGION DOMAIN-CONTAINING PROTEIN"/>
    <property type="match status" value="1"/>
</dbReference>